<accession>A0ACB8NVX7</accession>
<reference evidence="2" key="1">
    <citation type="journal article" date="2023" name="Hortic. Res.">
        <title>A chromosome-level phased genome enabling allele-level studies in sweet orange: a case study on citrus Huanglongbing tolerance.</title>
        <authorList>
            <person name="Wu B."/>
            <person name="Yu Q."/>
            <person name="Deng Z."/>
            <person name="Duan Y."/>
            <person name="Luo F."/>
            <person name="Gmitter F. Jr."/>
        </authorList>
    </citation>
    <scope>NUCLEOTIDE SEQUENCE [LARGE SCALE GENOMIC DNA]</scope>
    <source>
        <strain evidence="2">cv. Valencia</strain>
    </source>
</reference>
<proteinExistence type="predicted"/>
<organism evidence="1 2">
    <name type="scientific">Citrus sinensis</name>
    <name type="common">Sweet orange</name>
    <name type="synonym">Citrus aurantium var. sinensis</name>
    <dbReference type="NCBI Taxonomy" id="2711"/>
    <lineage>
        <taxon>Eukaryota</taxon>
        <taxon>Viridiplantae</taxon>
        <taxon>Streptophyta</taxon>
        <taxon>Embryophyta</taxon>
        <taxon>Tracheophyta</taxon>
        <taxon>Spermatophyta</taxon>
        <taxon>Magnoliopsida</taxon>
        <taxon>eudicotyledons</taxon>
        <taxon>Gunneridae</taxon>
        <taxon>Pentapetalae</taxon>
        <taxon>rosids</taxon>
        <taxon>malvids</taxon>
        <taxon>Sapindales</taxon>
        <taxon>Rutaceae</taxon>
        <taxon>Aurantioideae</taxon>
        <taxon>Citrus</taxon>
    </lineage>
</organism>
<sequence length="702" mass="82540">MAKKPRSKCNPPGPRKKPGRMKIPASEHFPGRITNTSKFGNVMEAIKRKLTRQQLRLFKKDIFGQFAKMDAYVFSGAIVHNALLRQVAHDKHDEDQMWFEFCGQLARLSIGEWCLITGLKYGVYDIHRKAKVGVQHRLRDLYFDGDLGATLKEFDVRFEALNFNDVDDVDALKIALYYFADRALNGRKDERKPNSKLLYEVDDLEYFRSLPWGRSSWQTVYDSLDTALNQKSELFQDFSLKEVKYSIYGFSPGVQAWLFEVCEGFLNEKWAIKTKKKTPRILKWEGVSSTRICFTEVYKFFNDKTRIPNMCMPPIEEDKNKTPVGDEYEADVEPPIHDKYKADDSHETKAKVSHDDVIYRIERIDHSIIDMKEMMNTMLSEDATEPCKILKEAHPDISKFGHSYRTSHVLRSPYLHTYKRVRGIKSLPTAEPTNGEIDERMIVDINPLRGLDDRTLFHEFEQWLAGNVAVDREIHQSMQFYRTLLGKDSMGWLGDEHIHEYYRLTSEKQQQYPNALYQRCMHTDVFFWVFLKAQWNNGDCDLHSLDYTRLNTYIDGREDMKSKPFADVDMVLIPINLEDNHWVVARVDFQRKQIEIYDSMKEFREDKTYGQFLKPLQVIFHQWLEDVGFYDSRPNLRSAEPWKLVSVDDVPQQQPGSGDCGVFMLMFTMYLMFKLQFNFDSWHGHYFRRKIAIDIFNGDIML</sequence>
<keyword evidence="2" id="KW-1185">Reference proteome</keyword>
<evidence type="ECO:0000313" key="2">
    <source>
        <dbReference type="Proteomes" id="UP000829398"/>
    </source>
</evidence>
<protein>
    <submittedName>
        <fullName evidence="1">Uncharacterized protein</fullName>
    </submittedName>
</protein>
<name>A0ACB8NVX7_CITSI</name>
<gene>
    <name evidence="1" type="ORF">KPL71_001283</name>
</gene>
<dbReference type="Proteomes" id="UP000829398">
    <property type="component" value="Chromosome 1"/>
</dbReference>
<dbReference type="EMBL" id="CM039170">
    <property type="protein sequence ID" value="KAH9802200.1"/>
    <property type="molecule type" value="Genomic_DNA"/>
</dbReference>
<comment type="caution">
    <text evidence="1">The sequence shown here is derived from an EMBL/GenBank/DDBJ whole genome shotgun (WGS) entry which is preliminary data.</text>
</comment>
<evidence type="ECO:0000313" key="1">
    <source>
        <dbReference type="EMBL" id="KAH9802200.1"/>
    </source>
</evidence>